<comment type="caution">
    <text evidence="2">The sequence shown here is derived from an EMBL/GenBank/DDBJ whole genome shotgun (WGS) entry which is preliminary data.</text>
</comment>
<organism evidence="2 3">
    <name type="scientific">Pristionchus mayeri</name>
    <dbReference type="NCBI Taxonomy" id="1317129"/>
    <lineage>
        <taxon>Eukaryota</taxon>
        <taxon>Metazoa</taxon>
        <taxon>Ecdysozoa</taxon>
        <taxon>Nematoda</taxon>
        <taxon>Chromadorea</taxon>
        <taxon>Rhabditida</taxon>
        <taxon>Rhabditina</taxon>
        <taxon>Diplogasteromorpha</taxon>
        <taxon>Diplogasteroidea</taxon>
        <taxon>Neodiplogasteridae</taxon>
        <taxon>Pristionchus</taxon>
    </lineage>
</organism>
<proteinExistence type="predicted"/>
<sequence length="80" mass="8185">MLAIRKASSGIDSTTSSSLSSSLSSPTFSRCACTSSSPSATFASAPTTTGCCQQLFRHARSDCGSTSSISSSHMSRLLVL</sequence>
<dbReference type="Proteomes" id="UP001328107">
    <property type="component" value="Unassembled WGS sequence"/>
</dbReference>
<dbReference type="EMBL" id="BTRK01000005">
    <property type="protein sequence ID" value="GMR52063.1"/>
    <property type="molecule type" value="Genomic_DNA"/>
</dbReference>
<name>A0AAN5I4N2_9BILA</name>
<reference evidence="3" key="1">
    <citation type="submission" date="2022-10" db="EMBL/GenBank/DDBJ databases">
        <title>Genome assembly of Pristionchus species.</title>
        <authorList>
            <person name="Yoshida K."/>
            <person name="Sommer R.J."/>
        </authorList>
    </citation>
    <scope>NUCLEOTIDE SEQUENCE [LARGE SCALE GENOMIC DNA]</scope>
    <source>
        <strain evidence="3">RS5460</strain>
    </source>
</reference>
<feature type="compositionally biased region" description="Low complexity" evidence="1">
    <location>
        <begin position="13"/>
        <end position="29"/>
    </location>
</feature>
<gene>
    <name evidence="2" type="ORF">PMAYCL1PPCAC_22258</name>
</gene>
<keyword evidence="3" id="KW-1185">Reference proteome</keyword>
<accession>A0AAN5I4N2</accession>
<dbReference type="AlphaFoldDB" id="A0AAN5I4N2"/>
<feature type="region of interest" description="Disordered" evidence="1">
    <location>
        <begin position="61"/>
        <end position="80"/>
    </location>
</feature>
<feature type="compositionally biased region" description="Low complexity" evidence="1">
    <location>
        <begin position="62"/>
        <end position="80"/>
    </location>
</feature>
<protein>
    <submittedName>
        <fullName evidence="2">Uncharacterized protein</fullName>
    </submittedName>
</protein>
<evidence type="ECO:0000256" key="1">
    <source>
        <dbReference type="SAM" id="MobiDB-lite"/>
    </source>
</evidence>
<evidence type="ECO:0000313" key="2">
    <source>
        <dbReference type="EMBL" id="GMR52063.1"/>
    </source>
</evidence>
<feature type="non-terminal residue" evidence="2">
    <location>
        <position position="80"/>
    </location>
</feature>
<feature type="region of interest" description="Disordered" evidence="1">
    <location>
        <begin position="1"/>
        <end position="29"/>
    </location>
</feature>
<evidence type="ECO:0000313" key="3">
    <source>
        <dbReference type="Proteomes" id="UP001328107"/>
    </source>
</evidence>